<keyword evidence="3" id="KW-1185">Reference proteome</keyword>
<name>A0AAD5D7R1_AMBAR</name>
<feature type="domain" description="DUF1985" evidence="1">
    <location>
        <begin position="85"/>
        <end position="213"/>
    </location>
</feature>
<gene>
    <name evidence="2" type="ORF">M8C21_015808</name>
</gene>
<dbReference type="EMBL" id="JAMZMK010005359">
    <property type="protein sequence ID" value="KAI7753666.1"/>
    <property type="molecule type" value="Genomic_DNA"/>
</dbReference>
<dbReference type="AlphaFoldDB" id="A0AAD5D7R1"/>
<evidence type="ECO:0000313" key="2">
    <source>
        <dbReference type="EMBL" id="KAI7753666.1"/>
    </source>
</evidence>
<sequence length="450" mass="51257">MVKTEEHASDTPKKKESYFAAKVKIRCHISVAKEIRDKLRPGSARSELFRATCFGPWLDVRCTSNDANLVHLILQTQYIPVGFHNALFFRVGGRELRFGPEEFCLITGLRFVPHLWRHHLIQGRPEPDITFRERVFGHVKAQLKVSDLKNVFNSSLDQLSDLDAVRLCLLMLLEVGFMGCEAKSVVEPALLRLVEDLDSWSSYPWGSHVWKAVYGQLHNALAERSARVTSIPTMKPLMYSLHGFIWAFKIWIFEVFPYARKFAVKREAIPRAISWDENQSITWQLALPFVLDATVPGFEPLQVLIPTPAESATDWWTASCQFLYSSANDYIPPSKKKARLSLQPYPSVKARDQLVDDIATTTTTTMPVEDIADTTTLPSSDDTGSDRTMEWNADMEKEVLENKLQKLLAMTRLSSLEELYDELCKARQPHCVKAEMLTLSDHVEDRVAVN</sequence>
<comment type="caution">
    <text evidence="2">The sequence shown here is derived from an EMBL/GenBank/DDBJ whole genome shotgun (WGS) entry which is preliminary data.</text>
</comment>
<evidence type="ECO:0000259" key="1">
    <source>
        <dbReference type="Pfam" id="PF09331"/>
    </source>
</evidence>
<dbReference type="Pfam" id="PF09331">
    <property type="entry name" value="DUF1985"/>
    <property type="match status" value="1"/>
</dbReference>
<proteinExistence type="predicted"/>
<dbReference type="PANTHER" id="PTHR48449:SF1">
    <property type="entry name" value="DUF1985 DOMAIN-CONTAINING PROTEIN"/>
    <property type="match status" value="1"/>
</dbReference>
<reference evidence="2" key="1">
    <citation type="submission" date="2022-06" db="EMBL/GenBank/DDBJ databases">
        <title>Uncovering the hologenomic basis of an extraordinary plant invasion.</title>
        <authorList>
            <person name="Bieker V.C."/>
            <person name="Martin M.D."/>
            <person name="Gilbert T."/>
            <person name="Hodgins K."/>
            <person name="Battlay P."/>
            <person name="Petersen B."/>
            <person name="Wilson J."/>
        </authorList>
    </citation>
    <scope>NUCLEOTIDE SEQUENCE</scope>
    <source>
        <strain evidence="2">AA19_3_7</strain>
        <tissue evidence="2">Leaf</tissue>
    </source>
</reference>
<organism evidence="2 3">
    <name type="scientific">Ambrosia artemisiifolia</name>
    <name type="common">Common ragweed</name>
    <dbReference type="NCBI Taxonomy" id="4212"/>
    <lineage>
        <taxon>Eukaryota</taxon>
        <taxon>Viridiplantae</taxon>
        <taxon>Streptophyta</taxon>
        <taxon>Embryophyta</taxon>
        <taxon>Tracheophyta</taxon>
        <taxon>Spermatophyta</taxon>
        <taxon>Magnoliopsida</taxon>
        <taxon>eudicotyledons</taxon>
        <taxon>Gunneridae</taxon>
        <taxon>Pentapetalae</taxon>
        <taxon>asterids</taxon>
        <taxon>campanulids</taxon>
        <taxon>Asterales</taxon>
        <taxon>Asteraceae</taxon>
        <taxon>Asteroideae</taxon>
        <taxon>Heliantheae alliance</taxon>
        <taxon>Heliantheae</taxon>
        <taxon>Ambrosia</taxon>
    </lineage>
</organism>
<protein>
    <recommendedName>
        <fullName evidence="1">DUF1985 domain-containing protein</fullName>
    </recommendedName>
</protein>
<accession>A0AAD5D7R1</accession>
<dbReference type="Proteomes" id="UP001206925">
    <property type="component" value="Unassembled WGS sequence"/>
</dbReference>
<evidence type="ECO:0000313" key="3">
    <source>
        <dbReference type="Proteomes" id="UP001206925"/>
    </source>
</evidence>
<dbReference type="PANTHER" id="PTHR48449">
    <property type="entry name" value="DUF1985 DOMAIN-CONTAINING PROTEIN"/>
    <property type="match status" value="1"/>
</dbReference>
<dbReference type="InterPro" id="IPR015410">
    <property type="entry name" value="DUF1985"/>
</dbReference>